<name>A0A382G818_9ZZZZ</name>
<dbReference type="Gene3D" id="3.40.50.150">
    <property type="entry name" value="Vaccinia Virus protein VP39"/>
    <property type="match status" value="1"/>
</dbReference>
<evidence type="ECO:0000313" key="2">
    <source>
        <dbReference type="EMBL" id="SVB71002.1"/>
    </source>
</evidence>
<dbReference type="PANTHER" id="PTHR32026">
    <property type="entry name" value="METHYLTRANSFERASE-LIKE PROTEIN 24"/>
    <property type="match status" value="1"/>
</dbReference>
<reference evidence="2" key="1">
    <citation type="submission" date="2018-05" db="EMBL/GenBank/DDBJ databases">
        <authorList>
            <person name="Lanie J.A."/>
            <person name="Ng W.-L."/>
            <person name="Kazmierczak K.M."/>
            <person name="Andrzejewski T.M."/>
            <person name="Davidsen T.M."/>
            <person name="Wayne K.J."/>
            <person name="Tettelin H."/>
            <person name="Glass J.I."/>
            <person name="Rusch D."/>
            <person name="Podicherti R."/>
            <person name="Tsui H.-C.T."/>
            <person name="Winkler M.E."/>
        </authorList>
    </citation>
    <scope>NUCLEOTIDE SEQUENCE</scope>
</reference>
<dbReference type="InterPro" id="IPR026913">
    <property type="entry name" value="METTL24"/>
</dbReference>
<protein>
    <recommendedName>
        <fullName evidence="1">Methyltransferase FkbM domain-containing protein</fullName>
    </recommendedName>
</protein>
<dbReference type="Pfam" id="PF05050">
    <property type="entry name" value="Methyltransf_21"/>
    <property type="match status" value="1"/>
</dbReference>
<evidence type="ECO:0000259" key="1">
    <source>
        <dbReference type="Pfam" id="PF05050"/>
    </source>
</evidence>
<dbReference type="AlphaFoldDB" id="A0A382G818"/>
<feature type="domain" description="Methyltransferase FkbM" evidence="1">
    <location>
        <begin position="55"/>
        <end position="223"/>
    </location>
</feature>
<dbReference type="InterPro" id="IPR006342">
    <property type="entry name" value="FkbM_mtfrase"/>
</dbReference>
<dbReference type="PANTHER" id="PTHR32026:SF10">
    <property type="entry name" value="METHYLTRANSFERASE-LIKE PROTEIN 24-RELATED"/>
    <property type="match status" value="1"/>
</dbReference>
<accession>A0A382G818</accession>
<dbReference type="NCBIfam" id="TIGR01444">
    <property type="entry name" value="fkbM_fam"/>
    <property type="match status" value="1"/>
</dbReference>
<dbReference type="SUPFAM" id="SSF53335">
    <property type="entry name" value="S-adenosyl-L-methionine-dependent methyltransferases"/>
    <property type="match status" value="1"/>
</dbReference>
<organism evidence="2">
    <name type="scientific">marine metagenome</name>
    <dbReference type="NCBI Taxonomy" id="408172"/>
    <lineage>
        <taxon>unclassified sequences</taxon>
        <taxon>metagenomes</taxon>
        <taxon>ecological metagenomes</taxon>
    </lineage>
</organism>
<dbReference type="InterPro" id="IPR029063">
    <property type="entry name" value="SAM-dependent_MTases_sf"/>
</dbReference>
<gene>
    <name evidence="2" type="ORF">METZ01_LOCUS223856</name>
</gene>
<proteinExistence type="predicted"/>
<dbReference type="EMBL" id="UINC01053911">
    <property type="protein sequence ID" value="SVB71002.1"/>
    <property type="molecule type" value="Genomic_DNA"/>
</dbReference>
<sequence>MLFNPFWKRNRFKKIGTDYGGWFIPNDIELNSGSIVYSAGVGEDISFDLQLSSNYNCYILLIDPTPRSLVHFQEVQKYYLTNNWLFTGNIQKDYKRNIEGINIDFSKIKFLPIGLWDENSELKFYKQNNKKNVSQSLIDDMFSRTYDIVQTSTIINLMNQEKHSHIDLLKIDIEGAELRVLNNMLNDKIYPTYLCVEFDLKLKGRDLGKETKQTISRLKDEGYKELINKNLNITFYHKNY</sequence>